<proteinExistence type="predicted"/>
<organism evidence="2 3">
    <name type="scientific">Anaerotruncus colihominis</name>
    <dbReference type="NCBI Taxonomy" id="169435"/>
    <lineage>
        <taxon>Bacteria</taxon>
        <taxon>Bacillati</taxon>
        <taxon>Bacillota</taxon>
        <taxon>Clostridia</taxon>
        <taxon>Eubacteriales</taxon>
        <taxon>Oscillospiraceae</taxon>
        <taxon>Anaerotruncus</taxon>
    </lineage>
</organism>
<dbReference type="Gene3D" id="3.40.630.30">
    <property type="match status" value="1"/>
</dbReference>
<gene>
    <name evidence="2" type="ORF">D0435_09895</name>
</gene>
<dbReference type="SUPFAM" id="SSF55729">
    <property type="entry name" value="Acyl-CoA N-acyltransferases (Nat)"/>
    <property type="match status" value="1"/>
</dbReference>
<dbReference type="InterPro" id="IPR016181">
    <property type="entry name" value="Acyl_CoA_acyltransferase"/>
</dbReference>
<reference evidence="2 3" key="1">
    <citation type="submission" date="2018-08" db="EMBL/GenBank/DDBJ databases">
        <title>Murine metabolic-syndrome-specific gut microbial biobank.</title>
        <authorList>
            <person name="Liu C."/>
        </authorList>
    </citation>
    <scope>NUCLEOTIDE SEQUENCE [LARGE SCALE GENOMIC DNA]</scope>
    <source>
        <strain evidence="2 3">28</strain>
    </source>
</reference>
<evidence type="ECO:0000259" key="1">
    <source>
        <dbReference type="PROSITE" id="PS51186"/>
    </source>
</evidence>
<dbReference type="GO" id="GO:0016747">
    <property type="term" value="F:acyltransferase activity, transferring groups other than amino-acyl groups"/>
    <property type="evidence" value="ECO:0007669"/>
    <property type="project" value="InterPro"/>
</dbReference>
<evidence type="ECO:0000313" key="3">
    <source>
        <dbReference type="Proteomes" id="UP000446866"/>
    </source>
</evidence>
<feature type="domain" description="N-acetyltransferase" evidence="1">
    <location>
        <begin position="1"/>
        <end position="132"/>
    </location>
</feature>
<dbReference type="InterPro" id="IPR000182">
    <property type="entry name" value="GNAT_dom"/>
</dbReference>
<accession>A0A845QML3</accession>
<evidence type="ECO:0000313" key="2">
    <source>
        <dbReference type="EMBL" id="NBH61963.1"/>
    </source>
</evidence>
<protein>
    <submittedName>
        <fullName evidence="2">GNAT family N-acetyltransferase</fullName>
    </submittedName>
</protein>
<dbReference type="PROSITE" id="PS51186">
    <property type="entry name" value="GNAT"/>
    <property type="match status" value="1"/>
</dbReference>
<dbReference type="AlphaFoldDB" id="A0A845QML3"/>
<sequence>MMRLILRQTDAYEKLVQFFVENELEFDGDEEVDTDIVRCFEIVHGAEEHLVGAVVLAKREGRYIIDGIAVDAPYRKLKVGNILLQKVIDTVKELGGDSLYLVARAPGFFRANGFTAIDPETAPNFFECKYCPQYQKNCHPEVMKLEIA</sequence>
<comment type="caution">
    <text evidence="2">The sequence shown here is derived from an EMBL/GenBank/DDBJ whole genome shotgun (WGS) entry which is preliminary data.</text>
</comment>
<dbReference type="CDD" id="cd04301">
    <property type="entry name" value="NAT_SF"/>
    <property type="match status" value="1"/>
</dbReference>
<name>A0A845QML3_9FIRM</name>
<keyword evidence="3" id="KW-1185">Reference proteome</keyword>
<dbReference type="EMBL" id="QXWK01000017">
    <property type="protein sequence ID" value="NBH61963.1"/>
    <property type="molecule type" value="Genomic_DNA"/>
</dbReference>
<keyword evidence="2" id="KW-0808">Transferase</keyword>
<dbReference type="RefSeq" id="WP_160202243.1">
    <property type="nucleotide sequence ID" value="NZ_QXWK01000017.1"/>
</dbReference>
<dbReference type="Pfam" id="PF00583">
    <property type="entry name" value="Acetyltransf_1"/>
    <property type="match status" value="1"/>
</dbReference>
<dbReference type="Proteomes" id="UP000446866">
    <property type="component" value="Unassembled WGS sequence"/>
</dbReference>